<keyword evidence="1" id="KW-0812">Transmembrane</keyword>
<keyword evidence="1" id="KW-0472">Membrane</keyword>
<protein>
    <submittedName>
        <fullName evidence="2">Uncharacterized protein</fullName>
    </submittedName>
</protein>
<dbReference type="EMBL" id="JAVDQG010000010">
    <property type="protein sequence ID" value="MDR6227593.1"/>
    <property type="molecule type" value="Genomic_DNA"/>
</dbReference>
<dbReference type="Proteomes" id="UP001185012">
    <property type="component" value="Unassembled WGS sequence"/>
</dbReference>
<reference evidence="2 3" key="1">
    <citation type="submission" date="2023-07" db="EMBL/GenBank/DDBJ databases">
        <title>Genomic Encyclopedia of Type Strains, Phase IV (KMG-IV): sequencing the most valuable type-strain genomes for metagenomic binning, comparative biology and taxonomic classification.</title>
        <authorList>
            <person name="Goeker M."/>
        </authorList>
    </citation>
    <scope>NUCLEOTIDE SEQUENCE [LARGE SCALE GENOMIC DNA]</scope>
    <source>
        <strain evidence="2 3">DSM 45903</strain>
    </source>
</reference>
<evidence type="ECO:0000313" key="2">
    <source>
        <dbReference type="EMBL" id="MDR6227593.1"/>
    </source>
</evidence>
<keyword evidence="1" id="KW-1133">Transmembrane helix</keyword>
<organism evidence="2 3">
    <name type="scientific">Desmospora profundinema</name>
    <dbReference type="NCBI Taxonomy" id="1571184"/>
    <lineage>
        <taxon>Bacteria</taxon>
        <taxon>Bacillati</taxon>
        <taxon>Bacillota</taxon>
        <taxon>Bacilli</taxon>
        <taxon>Bacillales</taxon>
        <taxon>Thermoactinomycetaceae</taxon>
        <taxon>Desmospora</taxon>
    </lineage>
</organism>
<gene>
    <name evidence="2" type="ORF">JOE21_003616</name>
</gene>
<proteinExistence type="predicted"/>
<feature type="transmembrane region" description="Helical" evidence="1">
    <location>
        <begin position="6"/>
        <end position="24"/>
    </location>
</feature>
<name>A0ABU1IS35_9BACL</name>
<evidence type="ECO:0000313" key="3">
    <source>
        <dbReference type="Proteomes" id="UP001185012"/>
    </source>
</evidence>
<sequence length="29" mass="3323">MDLAIDFLLVVYVPTLAFIKALLLHRHLS</sequence>
<comment type="caution">
    <text evidence="2">The sequence shown here is derived from an EMBL/GenBank/DDBJ whole genome shotgun (WGS) entry which is preliminary data.</text>
</comment>
<keyword evidence="3" id="KW-1185">Reference proteome</keyword>
<evidence type="ECO:0000256" key="1">
    <source>
        <dbReference type="SAM" id="Phobius"/>
    </source>
</evidence>
<accession>A0ABU1IS35</accession>